<comment type="cofactor">
    <cofactor evidence="2">
        <name>Mn(2+)</name>
        <dbReference type="ChEBI" id="CHEBI:29035"/>
    </cofactor>
</comment>
<dbReference type="SUPFAM" id="SSF55920">
    <property type="entry name" value="Creatinase/aminopeptidase"/>
    <property type="match status" value="1"/>
</dbReference>
<sequence>MSSVEVSAAAAADDGGDGGDNDNDGLLTKNQLKRLKKKEREKAKKLEALEEEGGDGGGDADADNANDDLDGGDDGGGGDLDASGAAAKKKKKKKKKAGGGGGGGGGGGKQQTWPEPTIPVSQLFPNGIYPEGQLMSYRDDNLWRETSAEKRELERIENDMYNDVRAASEVHRQVRKYVRSIAKPGVSLLDMCEKLENKTRLLIEERGLEAGVGFPTGCSLDHVAAHYTPNAGDKTVLDYNSVMKLDFGTHINGRIIDSACTIHFNPQFDPLVEAVRAATEAGIAAAGIDVRLGDVGAEVQEVMESHEVEINGKTYQVKSIRNLNGHSISPYQIHAGKSVPIVANSENDDADVKMEEGEIFAIETFGSTGKGYVWEDGECSHYMKAFDAPRVPLRMKGSAQLLGVIDRNFDTLPFCRRYLDRLGQSKYLLALKGLVDAGIVNPYPPLVDVKGSYTAQFEHTIMLRPTRKEILSRGDDY</sequence>
<feature type="binding site" evidence="8">
    <location>
        <position position="226"/>
    </location>
    <ligand>
        <name>substrate</name>
    </ligand>
</feature>
<keyword evidence="13" id="KW-1185">Reference proteome</keyword>
<keyword evidence="5 8" id="KW-0645">Protease</keyword>
<feature type="binding site" evidence="8">
    <location>
        <position position="257"/>
    </location>
    <ligand>
        <name>a divalent metal cation</name>
        <dbReference type="ChEBI" id="CHEBI:60240"/>
        <label>2</label>
        <note>catalytic</note>
    </ligand>
</feature>
<evidence type="ECO:0000259" key="11">
    <source>
        <dbReference type="Pfam" id="PF00557"/>
    </source>
</evidence>
<evidence type="ECO:0000256" key="8">
    <source>
        <dbReference type="HAMAP-Rule" id="MF_03175"/>
    </source>
</evidence>
<feature type="compositionally biased region" description="Acidic residues" evidence="10">
    <location>
        <begin position="49"/>
        <end position="73"/>
    </location>
</feature>
<dbReference type="GO" id="GO:0005737">
    <property type="term" value="C:cytoplasm"/>
    <property type="evidence" value="ECO:0007669"/>
    <property type="project" value="UniProtKB-SubCell"/>
</dbReference>
<dbReference type="EMBL" id="BNJQ01000001">
    <property type="protein sequence ID" value="GHP01571.1"/>
    <property type="molecule type" value="Genomic_DNA"/>
</dbReference>
<comment type="cofactor">
    <cofactor evidence="8">
        <name>Co(2+)</name>
        <dbReference type="ChEBI" id="CHEBI:48828"/>
    </cofactor>
    <cofactor evidence="8">
        <name>Zn(2+)</name>
        <dbReference type="ChEBI" id="CHEBI:29105"/>
    </cofactor>
    <cofactor evidence="8">
        <name>Mn(2+)</name>
        <dbReference type="ChEBI" id="CHEBI:29035"/>
    </cofactor>
    <cofactor evidence="8">
        <name>Fe(2+)</name>
        <dbReference type="ChEBI" id="CHEBI:29033"/>
    </cofactor>
    <text evidence="8">Binds 2 divalent metal cations per subunit. Has a high-affinity and a low affinity metal-binding site. The true nature of the physiological cofactor is under debate. The enzyme is active with cobalt, zinc, manganese or divalent iron ions. Most likely, methionine aminopeptidases function as mononuclear Fe(2+)-metalloproteases under physiological conditions, and the catalytically relevant metal-binding site has been assigned to the histidine-containing high-affinity site.</text>
</comment>
<dbReference type="InterPro" id="IPR001714">
    <property type="entry name" value="Pept_M24_MAP"/>
</dbReference>
<dbReference type="AlphaFoldDB" id="A0A830H7B8"/>
<dbReference type="Proteomes" id="UP000660262">
    <property type="component" value="Unassembled WGS sequence"/>
</dbReference>
<dbReference type="InterPro" id="IPR036390">
    <property type="entry name" value="WH_DNA-bd_sf"/>
</dbReference>
<keyword evidence="7 8" id="KW-0378">Hydrolase</keyword>
<dbReference type="GO" id="GO:0070006">
    <property type="term" value="F:metalloaminopeptidase activity"/>
    <property type="evidence" value="ECO:0007669"/>
    <property type="project" value="UniProtKB-UniRule"/>
</dbReference>
<gene>
    <name evidence="12" type="ORF">PPROV_000032700</name>
</gene>
<evidence type="ECO:0000256" key="10">
    <source>
        <dbReference type="SAM" id="MobiDB-lite"/>
    </source>
</evidence>
<comment type="caution">
    <text evidence="12">The sequence shown here is derived from an EMBL/GenBank/DDBJ whole genome shotgun (WGS) entry which is preliminary data.</text>
</comment>
<dbReference type="GO" id="GO:0046872">
    <property type="term" value="F:metal ion binding"/>
    <property type="evidence" value="ECO:0007669"/>
    <property type="project" value="UniProtKB-UniRule"/>
</dbReference>
<feature type="region of interest" description="Disordered" evidence="10">
    <location>
        <begin position="1"/>
        <end position="120"/>
    </location>
</feature>
<dbReference type="PANTHER" id="PTHR45777:SF2">
    <property type="entry name" value="METHIONINE AMINOPEPTIDASE 2"/>
    <property type="match status" value="1"/>
</dbReference>
<feature type="binding site" evidence="8">
    <location>
        <position position="257"/>
    </location>
    <ligand>
        <name>a divalent metal cation</name>
        <dbReference type="ChEBI" id="CHEBI:60240"/>
        <label>1</label>
    </ligand>
</feature>
<dbReference type="Gene3D" id="3.90.230.10">
    <property type="entry name" value="Creatinase/methionine aminopeptidase superfamily"/>
    <property type="match status" value="1"/>
</dbReference>
<feature type="binding site" evidence="8">
    <location>
        <position position="458"/>
    </location>
    <ligand>
        <name>a divalent metal cation</name>
        <dbReference type="ChEBI" id="CHEBI:60240"/>
        <label>2</label>
        <note>catalytic</note>
    </ligand>
</feature>
<feature type="compositionally biased region" description="Polar residues" evidence="10">
    <location>
        <begin position="110"/>
        <end position="120"/>
    </location>
</feature>
<dbReference type="InterPro" id="IPR002468">
    <property type="entry name" value="Pept_M24A_MAP2"/>
</dbReference>
<comment type="similarity">
    <text evidence="8">Belongs to the peptidase M24A family. Methionine aminopeptidase eukaryotic type 2 subfamily.</text>
</comment>
<dbReference type="InterPro" id="IPR050247">
    <property type="entry name" value="Met_Aminopeptidase_Type2"/>
</dbReference>
<evidence type="ECO:0000256" key="1">
    <source>
        <dbReference type="ARBA" id="ARBA00000294"/>
    </source>
</evidence>
<dbReference type="InterPro" id="IPR036005">
    <property type="entry name" value="Creatinase/aminopeptidase-like"/>
</dbReference>
<dbReference type="GO" id="GO:0006508">
    <property type="term" value="P:proteolysis"/>
    <property type="evidence" value="ECO:0007669"/>
    <property type="project" value="UniProtKB-KW"/>
</dbReference>
<dbReference type="HAMAP" id="MF_03175">
    <property type="entry name" value="MetAP_2_euk"/>
    <property type="match status" value="1"/>
</dbReference>
<dbReference type="PRINTS" id="PR00599">
    <property type="entry name" value="MAPEPTIDASE"/>
</dbReference>
<keyword evidence="6 8" id="KW-0479">Metal-binding</keyword>
<evidence type="ECO:0000256" key="3">
    <source>
        <dbReference type="ARBA" id="ARBA00001954"/>
    </source>
</evidence>
<feature type="binding site" evidence="8">
    <location>
        <position position="334"/>
    </location>
    <ligand>
        <name>substrate</name>
    </ligand>
</feature>
<feature type="binding site" evidence="8">
    <location>
        <position position="363"/>
    </location>
    <ligand>
        <name>a divalent metal cation</name>
        <dbReference type="ChEBI" id="CHEBI:60240"/>
        <label>2</label>
        <note>catalytic</note>
    </ligand>
</feature>
<proteinExistence type="inferred from homology"/>
<keyword evidence="4 8" id="KW-0031">Aminopeptidase</keyword>
<keyword evidence="8" id="KW-0963">Cytoplasm</keyword>
<feature type="domain" description="Peptidase M24" evidence="11">
    <location>
        <begin position="164"/>
        <end position="376"/>
    </location>
</feature>
<feature type="compositionally biased region" description="Acidic residues" evidence="10">
    <location>
        <begin position="14"/>
        <end position="23"/>
    </location>
</feature>
<comment type="subcellular location">
    <subcellularLocation>
        <location evidence="8">Cytoplasm</location>
    </subcellularLocation>
</comment>
<name>A0A830H7B8_9CHLO</name>
<organism evidence="12 13">
    <name type="scientific">Pycnococcus provasolii</name>
    <dbReference type="NCBI Taxonomy" id="41880"/>
    <lineage>
        <taxon>Eukaryota</taxon>
        <taxon>Viridiplantae</taxon>
        <taxon>Chlorophyta</taxon>
        <taxon>Pseudoscourfieldiophyceae</taxon>
        <taxon>Pseudoscourfieldiales</taxon>
        <taxon>Pycnococcaceae</taxon>
        <taxon>Pycnococcus</taxon>
    </lineage>
</organism>
<evidence type="ECO:0000313" key="13">
    <source>
        <dbReference type="Proteomes" id="UP000660262"/>
    </source>
</evidence>
<evidence type="ECO:0000256" key="6">
    <source>
        <dbReference type="ARBA" id="ARBA00022723"/>
    </source>
</evidence>
<evidence type="ECO:0000256" key="4">
    <source>
        <dbReference type="ARBA" id="ARBA00022438"/>
    </source>
</evidence>
<feature type="binding site" evidence="8">
    <location>
        <position position="246"/>
    </location>
    <ligand>
        <name>a divalent metal cation</name>
        <dbReference type="ChEBI" id="CHEBI:60240"/>
        <label>1</label>
    </ligand>
</feature>
<evidence type="ECO:0000256" key="7">
    <source>
        <dbReference type="ARBA" id="ARBA00022801"/>
    </source>
</evidence>
<dbReference type="InterPro" id="IPR036388">
    <property type="entry name" value="WH-like_DNA-bd_sf"/>
</dbReference>
<dbReference type="OrthoDB" id="7848262at2759"/>
<feature type="compositionally biased region" description="Basic residues" evidence="10">
    <location>
        <begin position="87"/>
        <end position="97"/>
    </location>
</feature>
<dbReference type="PANTHER" id="PTHR45777">
    <property type="entry name" value="METHIONINE AMINOPEPTIDASE 2"/>
    <property type="match status" value="1"/>
</dbReference>
<accession>A0A830H7B8</accession>
<dbReference type="SUPFAM" id="SSF46785">
    <property type="entry name" value="Winged helix' DNA-binding domain"/>
    <property type="match status" value="1"/>
</dbReference>
<dbReference type="GO" id="GO:0004239">
    <property type="term" value="F:initiator methionyl aminopeptidase activity"/>
    <property type="evidence" value="ECO:0007669"/>
    <property type="project" value="UniProtKB-UniRule"/>
</dbReference>
<protein>
    <recommendedName>
        <fullName evidence="8">Methionine aminopeptidase 2</fullName>
        <shortName evidence="8">MAP 2</shortName>
        <shortName evidence="8">MetAP 2</shortName>
        <ecNumber evidence="8">3.4.11.18</ecNumber>
    </recommendedName>
    <alternativeName>
        <fullName evidence="8">Peptidase M</fullName>
    </alternativeName>
</protein>
<comment type="function">
    <text evidence="8 9">Cotranslationally removes the N-terminal methionine from nascent proteins. The N-terminal methionine is often cleaved when the second residue in the primary sequence is small and uncharged (Met-Ala-, Cys, Gly, Pro, Ser, Thr, or Val).</text>
</comment>
<evidence type="ECO:0000256" key="9">
    <source>
        <dbReference type="RuleBase" id="RU003653"/>
    </source>
</evidence>
<dbReference type="CDD" id="cd01088">
    <property type="entry name" value="MetAP2"/>
    <property type="match status" value="1"/>
</dbReference>
<evidence type="ECO:0000313" key="12">
    <source>
        <dbReference type="EMBL" id="GHP01571.1"/>
    </source>
</evidence>
<feature type="binding site" evidence="8">
    <location>
        <position position="326"/>
    </location>
    <ligand>
        <name>a divalent metal cation</name>
        <dbReference type="ChEBI" id="CHEBI:60240"/>
        <label>2</label>
        <note>catalytic</note>
    </ligand>
</feature>
<reference evidence="12" key="1">
    <citation type="submission" date="2020-10" db="EMBL/GenBank/DDBJ databases">
        <title>Unveiling of a novel bifunctional photoreceptor, Dualchrome1, isolated from a cosmopolitan green alga.</title>
        <authorList>
            <person name="Suzuki S."/>
            <person name="Kawachi M."/>
        </authorList>
    </citation>
    <scope>NUCLEOTIDE SEQUENCE</scope>
    <source>
        <strain evidence="12">NIES 2893</strain>
    </source>
</reference>
<feature type="binding site" evidence="8">
    <location>
        <position position="458"/>
    </location>
    <ligand>
        <name>a divalent metal cation</name>
        <dbReference type="ChEBI" id="CHEBI:60240"/>
        <label>1</label>
    </ligand>
</feature>
<dbReference type="Pfam" id="PF00557">
    <property type="entry name" value="Peptidase_M24"/>
    <property type="match status" value="1"/>
</dbReference>
<evidence type="ECO:0000256" key="2">
    <source>
        <dbReference type="ARBA" id="ARBA00001936"/>
    </source>
</evidence>
<comment type="cofactor">
    <cofactor evidence="3">
        <name>Fe(2+)</name>
        <dbReference type="ChEBI" id="CHEBI:29033"/>
    </cofactor>
</comment>
<dbReference type="NCBIfam" id="TIGR00501">
    <property type="entry name" value="met_pdase_II"/>
    <property type="match status" value="1"/>
</dbReference>
<feature type="compositionally biased region" description="Basic and acidic residues" evidence="10">
    <location>
        <begin position="38"/>
        <end position="48"/>
    </location>
</feature>
<feature type="compositionally biased region" description="Gly residues" evidence="10">
    <location>
        <begin position="98"/>
        <end position="109"/>
    </location>
</feature>
<dbReference type="Gene3D" id="1.10.10.10">
    <property type="entry name" value="Winged helix-like DNA-binding domain superfamily/Winged helix DNA-binding domain"/>
    <property type="match status" value="1"/>
</dbReference>
<dbReference type="InterPro" id="IPR000994">
    <property type="entry name" value="Pept_M24"/>
</dbReference>
<comment type="catalytic activity">
    <reaction evidence="1 8 9">
        <text>Release of N-terminal amino acids, preferentially methionine, from peptides and arylamides.</text>
        <dbReference type="EC" id="3.4.11.18"/>
    </reaction>
</comment>
<evidence type="ECO:0000256" key="5">
    <source>
        <dbReference type="ARBA" id="ARBA00022670"/>
    </source>
</evidence>
<dbReference type="EC" id="3.4.11.18" evidence="8"/>